<evidence type="ECO:0000313" key="4">
    <source>
        <dbReference type="Proteomes" id="UP000662997"/>
    </source>
</evidence>
<feature type="transmembrane region" description="Helical" evidence="2">
    <location>
        <begin position="47"/>
        <end position="73"/>
    </location>
</feature>
<protein>
    <submittedName>
        <fullName evidence="3">ORF20A</fullName>
    </submittedName>
</protein>
<accession>A0A896IF60</accession>
<reference evidence="3" key="1">
    <citation type="journal article" date="2021" name="Arch. Virol.">
        <title>Genome sequencing of a novel variant of fowl adenovirus B reveals mosaicism in the pattern of homologous recombination events.</title>
        <authorList>
            <person name="Homonnay Z."/>
            <person name="Jakab S."/>
            <person name="Bali K."/>
            <person name="Kaszab E."/>
            <person name="Mato T."/>
            <person name="Kiss I."/>
            <person name="Palya V."/>
            <person name="Banyai K."/>
        </authorList>
    </citation>
    <scope>NUCLEOTIDE SEQUENCE</scope>
    <source>
        <strain evidence="3">D2453/1/10-12/13/UA</strain>
    </source>
</reference>
<dbReference type="Proteomes" id="UP000662997">
    <property type="component" value="Segment"/>
</dbReference>
<feature type="region of interest" description="Disordered" evidence="1">
    <location>
        <begin position="84"/>
        <end position="103"/>
    </location>
</feature>
<organism evidence="3 4">
    <name type="scientific">Fowl aviadenovirus 5</name>
    <dbReference type="NCBI Taxonomy" id="172861"/>
    <lineage>
        <taxon>Viruses</taxon>
        <taxon>Varidnaviria</taxon>
        <taxon>Bamfordvirae</taxon>
        <taxon>Preplasmiviricota</taxon>
        <taxon>Polisuviricotina</taxon>
        <taxon>Pharingeaviricetes</taxon>
        <taxon>Rowavirales</taxon>
        <taxon>Adenoviridae</taxon>
        <taxon>Aviadenovirus</taxon>
        <taxon>Aviadenovirus quintum</taxon>
        <taxon>Fowl aviadenovirus B</taxon>
    </lineage>
</organism>
<evidence type="ECO:0000313" key="3">
    <source>
        <dbReference type="EMBL" id="QSC42535.1"/>
    </source>
</evidence>
<evidence type="ECO:0000256" key="2">
    <source>
        <dbReference type="SAM" id="Phobius"/>
    </source>
</evidence>
<keyword evidence="2" id="KW-0812">Transmembrane</keyword>
<feature type="transmembrane region" description="Helical" evidence="2">
    <location>
        <begin position="17"/>
        <end position="41"/>
    </location>
</feature>
<evidence type="ECO:0000256" key="1">
    <source>
        <dbReference type="SAM" id="MobiDB-lite"/>
    </source>
</evidence>
<keyword evidence="2" id="KW-1133">Transmembrane helix</keyword>
<sequence>MPLCSDSVWRRRHRRKACVIAVASIAGALYCSVVICSYLFLSGHIDPLSYVFVVFGCCTFLDTSLLILLLLAWKYWGDTGDRPTSRRHRFAGPPPPSDRPRTARRLFPFGGPQWTVSSNPWYASLYDRPLPPIPLSERLYDRPLSPIPLSERLQRVPLLPLSSRGGGEENAEEEAGGGGGDGEEVYGGSSSDEERHHVYDEIVTVV</sequence>
<feature type="region of interest" description="Disordered" evidence="1">
    <location>
        <begin position="160"/>
        <end position="206"/>
    </location>
</feature>
<dbReference type="EMBL" id="MT500572">
    <property type="protein sequence ID" value="QSC42535.1"/>
    <property type="molecule type" value="Genomic_DNA"/>
</dbReference>
<proteinExistence type="predicted"/>
<keyword evidence="2" id="KW-0472">Membrane</keyword>
<name>A0A896IF60_9ADEN</name>